<dbReference type="AlphaFoldDB" id="A0A6C0E3Q8"/>
<dbReference type="Gene3D" id="3.40.50.300">
    <property type="entry name" value="P-loop containing nucleotide triphosphate hydrolases"/>
    <property type="match status" value="2"/>
</dbReference>
<proteinExistence type="predicted"/>
<keyword evidence="3" id="KW-0347">Helicase</keyword>
<dbReference type="InterPro" id="IPR027417">
    <property type="entry name" value="P-loop_NTPase"/>
</dbReference>
<dbReference type="EMBL" id="MN739729">
    <property type="protein sequence ID" value="QHT23220.1"/>
    <property type="molecule type" value="Genomic_DNA"/>
</dbReference>
<dbReference type="GO" id="GO:0070478">
    <property type="term" value="P:nuclear-transcribed mRNA catabolic process, 3'-5' exonucleolytic nonsense-mediated decay"/>
    <property type="evidence" value="ECO:0007669"/>
    <property type="project" value="TreeGrafter"/>
</dbReference>
<evidence type="ECO:0000256" key="1">
    <source>
        <dbReference type="ARBA" id="ARBA00022741"/>
    </source>
</evidence>
<dbReference type="InterPro" id="IPR001650">
    <property type="entry name" value="Helicase_C-like"/>
</dbReference>
<dbReference type="SMART" id="SM00487">
    <property type="entry name" value="DEXDc"/>
    <property type="match status" value="1"/>
</dbReference>
<evidence type="ECO:0000259" key="6">
    <source>
        <dbReference type="PROSITE" id="PS51194"/>
    </source>
</evidence>
<dbReference type="Pfam" id="PF08148">
    <property type="entry name" value="DSHCT"/>
    <property type="match status" value="1"/>
</dbReference>
<dbReference type="SUPFAM" id="SSF52540">
    <property type="entry name" value="P-loop containing nucleoside triphosphate hydrolases"/>
    <property type="match status" value="1"/>
</dbReference>
<dbReference type="InterPro" id="IPR012961">
    <property type="entry name" value="Ski2/MTR4_C"/>
</dbReference>
<reference evidence="7" key="1">
    <citation type="journal article" date="2020" name="Nature">
        <title>Giant virus diversity and host interactions through global metagenomics.</title>
        <authorList>
            <person name="Schulz F."/>
            <person name="Roux S."/>
            <person name="Paez-Espino D."/>
            <person name="Jungbluth S."/>
            <person name="Walsh D.A."/>
            <person name="Denef V.J."/>
            <person name="McMahon K.D."/>
            <person name="Konstantinidis K.T."/>
            <person name="Eloe-Fadrosh E.A."/>
            <person name="Kyrpides N.C."/>
            <person name="Woyke T."/>
        </authorList>
    </citation>
    <scope>NUCLEOTIDE SEQUENCE</scope>
    <source>
        <strain evidence="7">GVMAG-M-3300023179-114</strain>
    </source>
</reference>
<dbReference type="GO" id="GO:0055087">
    <property type="term" value="C:Ski complex"/>
    <property type="evidence" value="ECO:0007669"/>
    <property type="project" value="TreeGrafter"/>
</dbReference>
<dbReference type="GO" id="GO:0005524">
    <property type="term" value="F:ATP binding"/>
    <property type="evidence" value="ECO:0007669"/>
    <property type="project" value="UniProtKB-KW"/>
</dbReference>
<evidence type="ECO:0000313" key="7">
    <source>
        <dbReference type="EMBL" id="QHT23220.1"/>
    </source>
</evidence>
<dbReference type="PROSITE" id="PS51194">
    <property type="entry name" value="HELICASE_CTER"/>
    <property type="match status" value="1"/>
</dbReference>
<dbReference type="InterPro" id="IPR050699">
    <property type="entry name" value="RNA-DNA_Helicase"/>
</dbReference>
<evidence type="ECO:0000256" key="4">
    <source>
        <dbReference type="ARBA" id="ARBA00022840"/>
    </source>
</evidence>
<evidence type="ECO:0008006" key="8">
    <source>
        <dbReference type="Google" id="ProtNLM"/>
    </source>
</evidence>
<accession>A0A6C0E3Q8</accession>
<keyword evidence="1" id="KW-0547">Nucleotide-binding</keyword>
<evidence type="ECO:0000256" key="2">
    <source>
        <dbReference type="ARBA" id="ARBA00022801"/>
    </source>
</evidence>
<dbReference type="PROSITE" id="PS51192">
    <property type="entry name" value="HELICASE_ATP_BIND_1"/>
    <property type="match status" value="1"/>
</dbReference>
<organism evidence="7">
    <name type="scientific">viral metagenome</name>
    <dbReference type="NCBI Taxonomy" id="1070528"/>
    <lineage>
        <taxon>unclassified sequences</taxon>
        <taxon>metagenomes</taxon>
        <taxon>organismal metagenomes</taxon>
    </lineage>
</organism>
<dbReference type="InterPro" id="IPR011545">
    <property type="entry name" value="DEAD/DEAH_box_helicase_dom"/>
</dbReference>
<feature type="domain" description="Helicase ATP-binding" evidence="5">
    <location>
        <begin position="47"/>
        <end position="220"/>
    </location>
</feature>
<dbReference type="PANTHER" id="PTHR12131">
    <property type="entry name" value="ATP-DEPENDENT RNA AND DNA HELICASE"/>
    <property type="match status" value="1"/>
</dbReference>
<dbReference type="GO" id="GO:0004386">
    <property type="term" value="F:helicase activity"/>
    <property type="evidence" value="ECO:0007669"/>
    <property type="project" value="UniProtKB-KW"/>
</dbReference>
<dbReference type="Pfam" id="PF00270">
    <property type="entry name" value="DEAD"/>
    <property type="match status" value="1"/>
</dbReference>
<dbReference type="SMART" id="SM00490">
    <property type="entry name" value="HELICc"/>
    <property type="match status" value="1"/>
</dbReference>
<dbReference type="InterPro" id="IPR014001">
    <property type="entry name" value="Helicase_ATP-bd"/>
</dbReference>
<dbReference type="CDD" id="cd18795">
    <property type="entry name" value="SF2_C_Ski2"/>
    <property type="match status" value="1"/>
</dbReference>
<sequence length="841" mass="97058">MNTCYTIIKQSMVKICSQTYPASKEEVYKSYFEKYSFELSSFQKYSIEAIVEGHHALVCVPTGSGKTLSGEFAIEYFVGKGKKVIYTSPIKALSNQKFYDFSKKFPHISFGILTGDIKFNPEADVLIVTAEILLNTLYKKKSVHTDSIASFSTFDMDFEKELACVVMDEVHYINDTDRGKVWEETIITLPKHIQMVMLSATLDSPEKFAYWCETRGDPNAPIEKMVYLTPAHERIVPLTHYAFITCTTGIFKVIKDKALQQEIMMTTNRLHEFQSPKGRFNDENFQKIKKTLNLFETKNHYVKRAHILNQVSSYMVDNNMLPAICFVFSRKALEVCAKEVTTNLLEFDSKVPYIVRNECEQIIRKLPNYQEYLQLPEYLQMVSLLEKGVAIHHAGIMPVLREMVELLFAKGYIKLLFATETFAVGINMPTKTVVFTDVNKFDGTGLRMLHSHEYTQMAGRAGRRGIDTVGHVIHLNNLFRNVEPVAYKHMMKGDPQRLTSKFKISYNLLLNLIDIGDQHFAKFAKQSMIQENITKELAVIYKKMTDKMKEVEQSMESQRYLRTPRETMEEYLELLRKRPLCMNSKRKELERKINHLIQQYPNLEKEQSIFVKGKEKEKELTALQDEITKTESYIESNVDKVIRLLEEGQFVTKNDDGYTLTLKGQIASQIREVHCLLFTNCIVENSFQPFTTEELVSIFSCFTNVTVPENFRAVLPSSDSKSVTEFILGMVQNKNEIEDNELRLNINTGTAFQMQFDLISFVKHWCECEDADQCKMLLHEMETKKEIFLGEFVKALLKINNIASELEKVAECIGDIALLHKLKEIPQKTLKYVATNQSLYI</sequence>
<evidence type="ECO:0000259" key="5">
    <source>
        <dbReference type="PROSITE" id="PS51192"/>
    </source>
</evidence>
<keyword evidence="4" id="KW-0067">ATP-binding</keyword>
<dbReference type="GO" id="GO:0003676">
    <property type="term" value="F:nucleic acid binding"/>
    <property type="evidence" value="ECO:0007669"/>
    <property type="project" value="InterPro"/>
</dbReference>
<dbReference type="SMART" id="SM01142">
    <property type="entry name" value="DSHCT"/>
    <property type="match status" value="1"/>
</dbReference>
<dbReference type="Pfam" id="PF00271">
    <property type="entry name" value="Helicase_C"/>
    <property type="match status" value="1"/>
</dbReference>
<dbReference type="PANTHER" id="PTHR12131:SF1">
    <property type="entry name" value="ATP-DEPENDENT RNA HELICASE SUPV3L1, MITOCHONDRIAL-RELATED"/>
    <property type="match status" value="1"/>
</dbReference>
<protein>
    <recommendedName>
        <fullName evidence="8">Helicase</fullName>
    </recommendedName>
</protein>
<keyword evidence="2" id="KW-0378">Hydrolase</keyword>
<name>A0A6C0E3Q8_9ZZZZ</name>
<dbReference type="GO" id="GO:0016787">
    <property type="term" value="F:hydrolase activity"/>
    <property type="evidence" value="ECO:0007669"/>
    <property type="project" value="UniProtKB-KW"/>
</dbReference>
<dbReference type="Gene3D" id="1.10.3380.30">
    <property type="match status" value="1"/>
</dbReference>
<feature type="domain" description="Helicase C-terminal" evidence="6">
    <location>
        <begin position="350"/>
        <end position="513"/>
    </location>
</feature>
<evidence type="ECO:0000256" key="3">
    <source>
        <dbReference type="ARBA" id="ARBA00022806"/>
    </source>
</evidence>